<comment type="caution">
    <text evidence="6">The sequence shown here is derived from an EMBL/GenBank/DDBJ whole genome shotgun (WGS) entry which is preliminary data.</text>
</comment>
<name>A0A1X0YEN4_MYCSI</name>
<dbReference type="Pfam" id="PF13604">
    <property type="entry name" value="AAA_30"/>
    <property type="match status" value="1"/>
</dbReference>
<evidence type="ECO:0000256" key="3">
    <source>
        <dbReference type="ARBA" id="ARBA00022806"/>
    </source>
</evidence>
<evidence type="ECO:0000259" key="5">
    <source>
        <dbReference type="Pfam" id="PF13087"/>
    </source>
</evidence>
<dbReference type="CDD" id="cd17934">
    <property type="entry name" value="DEXXQc_Upf1-like"/>
    <property type="match status" value="1"/>
</dbReference>
<evidence type="ECO:0000313" key="6">
    <source>
        <dbReference type="EMBL" id="ORJ63661.1"/>
    </source>
</evidence>
<protein>
    <submittedName>
        <fullName evidence="6">ATPase</fullName>
    </submittedName>
</protein>
<organism evidence="6 7">
    <name type="scientific">Mycobacterium simiae</name>
    <name type="common">Mycobacterium habana</name>
    <dbReference type="NCBI Taxonomy" id="1784"/>
    <lineage>
        <taxon>Bacteria</taxon>
        <taxon>Bacillati</taxon>
        <taxon>Actinomycetota</taxon>
        <taxon>Actinomycetes</taxon>
        <taxon>Mycobacteriales</taxon>
        <taxon>Mycobacteriaceae</taxon>
        <taxon>Mycobacterium</taxon>
        <taxon>Mycobacterium simiae complex</taxon>
    </lineage>
</organism>
<dbReference type="InterPro" id="IPR027417">
    <property type="entry name" value="P-loop_NTPase"/>
</dbReference>
<dbReference type="SUPFAM" id="SSF52540">
    <property type="entry name" value="P-loop containing nucleoside triphosphate hydrolases"/>
    <property type="match status" value="1"/>
</dbReference>
<dbReference type="CDD" id="cd18808">
    <property type="entry name" value="SF1_C_Upf1"/>
    <property type="match status" value="1"/>
</dbReference>
<keyword evidence="2" id="KW-0378">Hydrolase</keyword>
<dbReference type="Pfam" id="PF13087">
    <property type="entry name" value="AAA_12"/>
    <property type="match status" value="1"/>
</dbReference>
<dbReference type="GO" id="GO:0016787">
    <property type="term" value="F:hydrolase activity"/>
    <property type="evidence" value="ECO:0007669"/>
    <property type="project" value="UniProtKB-KW"/>
</dbReference>
<dbReference type="AlphaFoldDB" id="A0A1X0YEN4"/>
<gene>
    <name evidence="6" type="ORF">B5M45_05025</name>
</gene>
<accession>A0A1X0YEN4</accession>
<dbReference type="InterPro" id="IPR050534">
    <property type="entry name" value="Coronavir_polyprotein_1ab"/>
</dbReference>
<dbReference type="InterPro" id="IPR047187">
    <property type="entry name" value="SF1_C_Upf1"/>
</dbReference>
<dbReference type="Proteomes" id="UP000193040">
    <property type="component" value="Unassembled WGS sequence"/>
</dbReference>
<keyword evidence="3" id="KW-0347">Helicase</keyword>
<sequence>MVEVDDPAVPAEVVIVERVGSDGNTFHQLPFALTPGPPIATTALRESIESTAAAVAAGLPQLPRTAISDVLLRRAPRTRSRAALPRSCDAIADITTAVLDLDSSYLAVHGPPGTGKTYTAAHVIARLVTEHNWRVGVVAQSHATVENLLTAVVDAGLDSDRVAKKKYDQRAARWQQIDSSEYGAFISASPGCVIGGTAWDFANATRVTPGSLDLLVIDEAGQFCLANTIAVAPAAANLLLLGDPQQLPQVSQGTHPEPVDTSALDWLVDGQRTLPDARGYFLDRSYRMHPAVCAAVSELAYEGRLHSHDERTAARRLDGFQPGIRTLSVGHQGNSIESPEEADAIVDQIRRLLGSYWTDEYGTRPLSASDVLVLAPYNAQVSLIRRRLTAARLDAVRVGTVDKFQGGQAPVVFISMTASSIEEVPRGIAFLLNRNRLNVAVSRAQYAVIIVRSELLTEYLPTTPDGLLELGAFLALTATD</sequence>
<reference evidence="6 7" key="1">
    <citation type="submission" date="2017-03" db="EMBL/GenBank/DDBJ databases">
        <title>Genomic insights into Mycobacterium simiae human colonization.</title>
        <authorList>
            <person name="Steffani J.L."/>
            <person name="Brunck M.E."/>
            <person name="Cruz E."/>
            <person name="Montiel R."/>
            <person name="Barona F."/>
        </authorList>
    </citation>
    <scope>NUCLEOTIDE SEQUENCE [LARGE SCALE GENOMIC DNA]</scope>
    <source>
        <strain evidence="6 7">MsiGto</strain>
    </source>
</reference>
<keyword evidence="1" id="KW-0547">Nucleotide-binding</keyword>
<dbReference type="InterPro" id="IPR041679">
    <property type="entry name" value="DNA2/NAM7-like_C"/>
</dbReference>
<dbReference type="GO" id="GO:0043139">
    <property type="term" value="F:5'-3' DNA helicase activity"/>
    <property type="evidence" value="ECO:0007669"/>
    <property type="project" value="TreeGrafter"/>
</dbReference>
<evidence type="ECO:0000256" key="4">
    <source>
        <dbReference type="ARBA" id="ARBA00022840"/>
    </source>
</evidence>
<proteinExistence type="predicted"/>
<evidence type="ECO:0000313" key="7">
    <source>
        <dbReference type="Proteomes" id="UP000193040"/>
    </source>
</evidence>
<feature type="domain" description="DNA2/NAM7 helicase-like C-terminal" evidence="5">
    <location>
        <begin position="276"/>
        <end position="451"/>
    </location>
</feature>
<evidence type="ECO:0000256" key="1">
    <source>
        <dbReference type="ARBA" id="ARBA00022741"/>
    </source>
</evidence>
<dbReference type="Gene3D" id="3.40.50.300">
    <property type="entry name" value="P-loop containing nucleotide triphosphate hydrolases"/>
    <property type="match status" value="2"/>
</dbReference>
<evidence type="ECO:0000256" key="2">
    <source>
        <dbReference type="ARBA" id="ARBA00022801"/>
    </source>
</evidence>
<keyword evidence="7" id="KW-1185">Reference proteome</keyword>
<dbReference type="EMBL" id="MZZM01000007">
    <property type="protein sequence ID" value="ORJ63661.1"/>
    <property type="molecule type" value="Genomic_DNA"/>
</dbReference>
<dbReference type="GO" id="GO:0005524">
    <property type="term" value="F:ATP binding"/>
    <property type="evidence" value="ECO:0007669"/>
    <property type="project" value="UniProtKB-KW"/>
</dbReference>
<dbReference type="PANTHER" id="PTHR43788:SF8">
    <property type="entry name" value="DNA-BINDING PROTEIN SMUBP-2"/>
    <property type="match status" value="1"/>
</dbReference>
<keyword evidence="4" id="KW-0067">ATP-binding</keyword>
<dbReference type="PANTHER" id="PTHR43788">
    <property type="entry name" value="DNA2/NAM7 HELICASE FAMILY MEMBER"/>
    <property type="match status" value="1"/>
</dbReference>